<reference evidence="2 3" key="1">
    <citation type="submission" date="2018-09" db="EMBL/GenBank/DDBJ databases">
        <title>Hymenobacter medium sp. nov., isolated from R2A medium.</title>
        <authorList>
            <person name="Yingchao G."/>
        </authorList>
    </citation>
    <scope>NUCLEOTIDE SEQUENCE [LARGE SCALE GENOMIC DNA]</scope>
    <source>
        <strain evidence="3">sh-6</strain>
    </source>
</reference>
<evidence type="ECO:0000256" key="1">
    <source>
        <dbReference type="SAM" id="Phobius"/>
    </source>
</evidence>
<keyword evidence="3" id="KW-1185">Reference proteome</keyword>
<dbReference type="EMBL" id="CP032317">
    <property type="protein sequence ID" value="AYA38166.1"/>
    <property type="molecule type" value="Genomic_DNA"/>
</dbReference>
<evidence type="ECO:0008006" key="4">
    <source>
        <dbReference type="Google" id="ProtNLM"/>
    </source>
</evidence>
<sequence length="168" mass="18535">MSLAGAYQSLYHIFFYWMKTIPLFGALALGLALVACKKEDEKPKSKTELLTAKNWRITADKRTSVTNGQTTTTDAYASYPDCTKDDFYKYSTEYKVDMNAGATKCSATQAQSTVANWNFSSDETRLVITDPRSGLSINSEVLELSATTLRLKNTQSGGSSQELTFAAF</sequence>
<dbReference type="OrthoDB" id="799390at2"/>
<evidence type="ECO:0000313" key="2">
    <source>
        <dbReference type="EMBL" id="AYA38166.1"/>
    </source>
</evidence>
<protein>
    <recommendedName>
        <fullName evidence="4">Lipocalin-like domain-containing protein</fullName>
    </recommendedName>
</protein>
<organism evidence="2 3">
    <name type="scientific">Hymenobacter oligotrophus</name>
    <dbReference type="NCBI Taxonomy" id="2319843"/>
    <lineage>
        <taxon>Bacteria</taxon>
        <taxon>Pseudomonadati</taxon>
        <taxon>Bacteroidota</taxon>
        <taxon>Cytophagia</taxon>
        <taxon>Cytophagales</taxon>
        <taxon>Hymenobacteraceae</taxon>
        <taxon>Hymenobacter</taxon>
    </lineage>
</organism>
<keyword evidence="1" id="KW-1133">Transmembrane helix</keyword>
<name>A0A3B7RFX2_9BACT</name>
<proteinExistence type="predicted"/>
<dbReference type="KEGG" id="hyh:D3Y59_14635"/>
<gene>
    <name evidence="2" type="ORF">D3Y59_14635</name>
</gene>
<feature type="transmembrane region" description="Helical" evidence="1">
    <location>
        <begin position="14"/>
        <end position="36"/>
    </location>
</feature>
<keyword evidence="1" id="KW-0472">Membrane</keyword>
<accession>A0A3B7RFX2</accession>
<keyword evidence="1" id="KW-0812">Transmembrane</keyword>
<dbReference type="Proteomes" id="UP000262802">
    <property type="component" value="Chromosome"/>
</dbReference>
<evidence type="ECO:0000313" key="3">
    <source>
        <dbReference type="Proteomes" id="UP000262802"/>
    </source>
</evidence>
<dbReference type="AlphaFoldDB" id="A0A3B7RFX2"/>